<dbReference type="SUPFAM" id="SSF50978">
    <property type="entry name" value="WD40 repeat-like"/>
    <property type="match status" value="1"/>
</dbReference>
<dbReference type="Gene3D" id="2.130.10.10">
    <property type="entry name" value="YVTN repeat-like/Quinoprotein amine dehydrogenase"/>
    <property type="match status" value="1"/>
</dbReference>
<dbReference type="Pfam" id="PF24681">
    <property type="entry name" value="Kelch_KLHDC2_KLHL20_DRC7"/>
    <property type="match status" value="1"/>
</dbReference>
<dbReference type="InterPro" id="IPR015915">
    <property type="entry name" value="Kelch-typ_b-propeller"/>
</dbReference>
<reference evidence="6 7" key="1">
    <citation type="journal article" date="2014" name="Genome Biol. Evol.">
        <title>The secreted proteins of Achlya hypogyna and Thraustotheca clavata identify the ancestral oomycete secretome and reveal gene acquisitions by horizontal gene transfer.</title>
        <authorList>
            <person name="Misner I."/>
            <person name="Blouin N."/>
            <person name="Leonard G."/>
            <person name="Richards T.A."/>
            <person name="Lane C.E."/>
        </authorList>
    </citation>
    <scope>NUCLEOTIDE SEQUENCE [LARGE SCALE GENOMIC DNA]</scope>
    <source>
        <strain evidence="6 7">ATCC 34112</strain>
    </source>
</reference>
<sequence>MSHYSTAPLTAADYSLEAHTPTEMASYAPSYRSSPVQSVSSARSWITVPCQNPSAAPCHRSLHVCAVHKDSMYIFGGYDGSNRVNDFFEYNFKRKVWSQVLAIGIPPTPRDRHVAVVYKDSFYVFAGFDGSSRVNDFIEFNFNTQKWSPVAVASGMPPSPRHSHAAVVYDKSLFCFGGYDGSYRNDFYEFNFETCVWSQVAATGRFPRPRYRASLVTHKSTCILFGGHDGSRHLNDVHVFNFSLRSWSMLLVEGPAPIPRDSHVAVTHGNSMYIFGGSTGSAMNDFHELNLENNVWQLMAFNGPPPGQRFCHVGCVYDDSLAIFGGYDGSSRLNDFKEFRFGEEIELDIPPPCLVDDLRDLVNNQIMSDITFIVEGVPIYAHKILCLRCSYFKAMLTGEMRESRAREVEIPDVRKGIFLAFLEYLYTDHVNVDVDTAMELFVTADRYGVDRLKKICESKMLSSLCIENAASILHAADMHSATILRDRCIAFMLNNFDAVTKTNAFEEMGRTNVDLVLTHFSQLYKIQFFYPFSAIICIQQSFDRKMSLGLKTQDEENEVLYVSFNQDATCISVGTRQGFFIYSCEPFGRSFHEASGGIGIAQMLFSTSLVVLVGAGEQPAFSPRRLRVWNTKTNAAICDLNFVTAVLSVQLNRQRLVVVLERKIYIFDINTMQVLNTIDTAPNPKALCVLSPSDNGHLAFPTGTVAGEVVLYDANNLSVLNAIQAHRGTPVALAFNILGTLLATASETGTILRVFSVPSGKKQLTFRRGSYPAQIYCLAFNASSTLLCCSSDTGTIHIFSLTGAEGAGSFAIPPVPSLASLPLSEAAAKKARSSSDAVFGAVGSYMPASVSRIAEGTRDFAFARLRTARVPNLCAIHGPDEGSSKAKLLVATIDGFFYQYVFDAALGGECQLERENLLRDSSSEEITAAYLT</sequence>
<organism evidence="6 7">
    <name type="scientific">Thraustotheca clavata</name>
    <dbReference type="NCBI Taxonomy" id="74557"/>
    <lineage>
        <taxon>Eukaryota</taxon>
        <taxon>Sar</taxon>
        <taxon>Stramenopiles</taxon>
        <taxon>Oomycota</taxon>
        <taxon>Saprolegniomycetes</taxon>
        <taxon>Saprolegniales</taxon>
        <taxon>Achlyaceae</taxon>
        <taxon>Thraustotheca</taxon>
    </lineage>
</organism>
<dbReference type="InterPro" id="IPR048720">
    <property type="entry name" value="PROPPIN"/>
</dbReference>
<dbReference type="GO" id="GO:0005794">
    <property type="term" value="C:Golgi apparatus"/>
    <property type="evidence" value="ECO:0007669"/>
    <property type="project" value="TreeGrafter"/>
</dbReference>
<dbReference type="PANTHER" id="PTHR46376">
    <property type="entry name" value="LEUCINE-ZIPPER-LIKE TRANSCRIPTIONAL REGULATOR 1"/>
    <property type="match status" value="1"/>
</dbReference>
<keyword evidence="1" id="KW-0880">Kelch repeat</keyword>
<evidence type="ECO:0000313" key="7">
    <source>
        <dbReference type="Proteomes" id="UP000243217"/>
    </source>
</evidence>
<comment type="similarity">
    <text evidence="4">Belongs to the WD repeat PROPPIN family.</text>
</comment>
<dbReference type="InterPro" id="IPR015943">
    <property type="entry name" value="WD40/YVTN_repeat-like_dom_sf"/>
</dbReference>
<dbReference type="InterPro" id="IPR036322">
    <property type="entry name" value="WD40_repeat_dom_sf"/>
</dbReference>
<dbReference type="PROSITE" id="PS50097">
    <property type="entry name" value="BTB"/>
    <property type="match status" value="1"/>
</dbReference>
<dbReference type="Gene3D" id="3.30.710.10">
    <property type="entry name" value="Potassium Channel Kv1.1, Chain A"/>
    <property type="match status" value="1"/>
</dbReference>
<protein>
    <recommendedName>
        <fullName evidence="5">BTB domain-containing protein</fullName>
    </recommendedName>
</protein>
<dbReference type="SUPFAM" id="SSF54695">
    <property type="entry name" value="POZ domain"/>
    <property type="match status" value="1"/>
</dbReference>
<evidence type="ECO:0000256" key="4">
    <source>
        <dbReference type="ARBA" id="ARBA00025740"/>
    </source>
</evidence>
<keyword evidence="3" id="KW-0677">Repeat</keyword>
<gene>
    <name evidence="6" type="ORF">THRCLA_00570</name>
</gene>
<dbReference type="InterPro" id="IPR011333">
    <property type="entry name" value="SKP1/BTB/POZ_sf"/>
</dbReference>
<dbReference type="Pfam" id="PF21032">
    <property type="entry name" value="PROPPIN"/>
    <property type="match status" value="1"/>
</dbReference>
<comment type="caution">
    <text evidence="6">The sequence shown here is derived from an EMBL/GenBank/DDBJ whole genome shotgun (WGS) entry which is preliminary data.</text>
</comment>
<evidence type="ECO:0000256" key="3">
    <source>
        <dbReference type="ARBA" id="ARBA00022737"/>
    </source>
</evidence>
<dbReference type="InterPro" id="IPR051568">
    <property type="entry name" value="LZTR1/Attractin"/>
</dbReference>
<dbReference type="Proteomes" id="UP000243217">
    <property type="component" value="Unassembled WGS sequence"/>
</dbReference>
<dbReference type="InterPro" id="IPR000210">
    <property type="entry name" value="BTB/POZ_dom"/>
</dbReference>
<proteinExistence type="inferred from homology"/>
<evidence type="ECO:0000256" key="2">
    <source>
        <dbReference type="ARBA" id="ARBA00022574"/>
    </source>
</evidence>
<dbReference type="Pfam" id="PF01344">
    <property type="entry name" value="Kelch_1"/>
    <property type="match status" value="1"/>
</dbReference>
<dbReference type="SUPFAM" id="SSF117281">
    <property type="entry name" value="Kelch motif"/>
    <property type="match status" value="2"/>
</dbReference>
<dbReference type="FunFam" id="2.130.10.10:FF:000397">
    <property type="entry name" value="Autophagy-related protein 18"/>
    <property type="match status" value="1"/>
</dbReference>
<dbReference type="Gene3D" id="1.25.40.420">
    <property type="match status" value="1"/>
</dbReference>
<dbReference type="CDD" id="cd14733">
    <property type="entry name" value="BACK"/>
    <property type="match status" value="1"/>
</dbReference>
<accession>A0A1W0AAS8</accession>
<evidence type="ECO:0000256" key="1">
    <source>
        <dbReference type="ARBA" id="ARBA00022441"/>
    </source>
</evidence>
<dbReference type="OrthoDB" id="10251809at2759"/>
<dbReference type="SMART" id="SM00320">
    <property type="entry name" value="WD40"/>
    <property type="match status" value="2"/>
</dbReference>
<evidence type="ECO:0000313" key="6">
    <source>
        <dbReference type="EMBL" id="OQS07413.1"/>
    </source>
</evidence>
<dbReference type="SMART" id="SM00612">
    <property type="entry name" value="Kelch"/>
    <property type="match status" value="4"/>
</dbReference>
<dbReference type="PANTHER" id="PTHR46376:SF1">
    <property type="entry name" value="LEUCINE-ZIPPER-LIKE TRANSCRIPTIONAL REGULATOR 1"/>
    <property type="match status" value="1"/>
</dbReference>
<dbReference type="AlphaFoldDB" id="A0A1W0AAS8"/>
<keyword evidence="2" id="KW-0853">WD repeat</keyword>
<dbReference type="InterPro" id="IPR001680">
    <property type="entry name" value="WD40_rpt"/>
</dbReference>
<keyword evidence="7" id="KW-1185">Reference proteome</keyword>
<dbReference type="Pfam" id="PF00651">
    <property type="entry name" value="BTB"/>
    <property type="match status" value="1"/>
</dbReference>
<feature type="domain" description="BTB" evidence="5">
    <location>
        <begin position="368"/>
        <end position="434"/>
    </location>
</feature>
<dbReference type="STRING" id="74557.A0A1W0AAS8"/>
<dbReference type="Gene3D" id="2.120.10.80">
    <property type="entry name" value="Kelch-type beta propeller"/>
    <property type="match status" value="2"/>
</dbReference>
<evidence type="ECO:0000259" key="5">
    <source>
        <dbReference type="PROSITE" id="PS50097"/>
    </source>
</evidence>
<dbReference type="SMART" id="SM00225">
    <property type="entry name" value="BTB"/>
    <property type="match status" value="1"/>
</dbReference>
<dbReference type="EMBL" id="JNBS01000240">
    <property type="protein sequence ID" value="OQS07413.1"/>
    <property type="molecule type" value="Genomic_DNA"/>
</dbReference>
<dbReference type="InterPro" id="IPR006652">
    <property type="entry name" value="Kelch_1"/>
</dbReference>
<name>A0A1W0AAS8_9STRA</name>